<dbReference type="Proteomes" id="UP001432322">
    <property type="component" value="Unassembled WGS sequence"/>
</dbReference>
<dbReference type="InterPro" id="IPR013087">
    <property type="entry name" value="Znf_C2H2_type"/>
</dbReference>
<accession>A0AAV5WJ03</accession>
<feature type="non-terminal residue" evidence="2">
    <location>
        <position position="126"/>
    </location>
</feature>
<reference evidence="2" key="1">
    <citation type="submission" date="2023-10" db="EMBL/GenBank/DDBJ databases">
        <title>Genome assembly of Pristionchus species.</title>
        <authorList>
            <person name="Yoshida K."/>
            <person name="Sommer R.J."/>
        </authorList>
    </citation>
    <scope>NUCLEOTIDE SEQUENCE</scope>
    <source>
        <strain evidence="2">RS5133</strain>
    </source>
</reference>
<gene>
    <name evidence="2" type="ORF">PFISCL1PPCAC_23371</name>
</gene>
<dbReference type="AlphaFoldDB" id="A0AAV5WJ03"/>
<organism evidence="2 3">
    <name type="scientific">Pristionchus fissidentatus</name>
    <dbReference type="NCBI Taxonomy" id="1538716"/>
    <lineage>
        <taxon>Eukaryota</taxon>
        <taxon>Metazoa</taxon>
        <taxon>Ecdysozoa</taxon>
        <taxon>Nematoda</taxon>
        <taxon>Chromadorea</taxon>
        <taxon>Rhabditida</taxon>
        <taxon>Rhabditina</taxon>
        <taxon>Diplogasteromorpha</taxon>
        <taxon>Diplogasteroidea</taxon>
        <taxon>Neodiplogasteridae</taxon>
        <taxon>Pristionchus</taxon>
    </lineage>
</organism>
<dbReference type="PROSITE" id="PS00028">
    <property type="entry name" value="ZINC_FINGER_C2H2_1"/>
    <property type="match status" value="1"/>
</dbReference>
<protein>
    <recommendedName>
        <fullName evidence="1">C2H2-type domain-containing protein</fullName>
    </recommendedName>
</protein>
<name>A0AAV5WJ03_9BILA</name>
<dbReference type="EMBL" id="BTSY01000006">
    <property type="protein sequence ID" value="GMT32074.1"/>
    <property type="molecule type" value="Genomic_DNA"/>
</dbReference>
<evidence type="ECO:0000313" key="3">
    <source>
        <dbReference type="Proteomes" id="UP001432322"/>
    </source>
</evidence>
<keyword evidence="3" id="KW-1185">Reference proteome</keyword>
<evidence type="ECO:0000313" key="2">
    <source>
        <dbReference type="EMBL" id="GMT32074.1"/>
    </source>
</evidence>
<sequence length="126" mass="15301">MARLWVDLFHYIFDCLGERATLKLSEDECKDFLEEQYTWSQKRYKKMRKVMFELLVKSVNEMDYLFCAPCDRCFTNHKQVATHVGKKEHEQAALETDNRYSLLTVLLRDMFSKERIDEYTAEYFRE</sequence>
<evidence type="ECO:0000259" key="1">
    <source>
        <dbReference type="PROSITE" id="PS00028"/>
    </source>
</evidence>
<dbReference type="InterPro" id="IPR036236">
    <property type="entry name" value="Znf_C2H2_sf"/>
</dbReference>
<proteinExistence type="predicted"/>
<comment type="caution">
    <text evidence="2">The sequence shown here is derived from an EMBL/GenBank/DDBJ whole genome shotgun (WGS) entry which is preliminary data.</text>
</comment>
<feature type="domain" description="C2H2-type" evidence="1">
    <location>
        <begin position="67"/>
        <end position="89"/>
    </location>
</feature>
<dbReference type="SUPFAM" id="SSF57667">
    <property type="entry name" value="beta-beta-alpha zinc fingers"/>
    <property type="match status" value="1"/>
</dbReference>